<feature type="non-terminal residue" evidence="4">
    <location>
        <position position="1"/>
    </location>
</feature>
<dbReference type="SMART" id="SM00165">
    <property type="entry name" value="UBA"/>
    <property type="match status" value="1"/>
</dbReference>
<evidence type="ECO:0000256" key="1">
    <source>
        <dbReference type="SAM" id="MobiDB-lite"/>
    </source>
</evidence>
<accession>A0AAN8WHE3</accession>
<reference evidence="4 5" key="1">
    <citation type="submission" date="2023-12" db="EMBL/GenBank/DDBJ databases">
        <title>A high-quality genome assembly for Dillenia turbinata (Dilleniales).</title>
        <authorList>
            <person name="Chanderbali A."/>
        </authorList>
    </citation>
    <scope>NUCLEOTIDE SEQUENCE [LARGE SCALE GENOMIC DNA]</scope>
    <source>
        <strain evidence="4">LSX21</strain>
        <tissue evidence="4">Leaf</tissue>
    </source>
</reference>
<name>A0AAN8WHE3_9MAGN</name>
<proteinExistence type="predicted"/>
<dbReference type="InterPro" id="IPR009060">
    <property type="entry name" value="UBA-like_sf"/>
</dbReference>
<dbReference type="FunFam" id="1.10.8.10:FF:000042">
    <property type="entry name" value="Ubiquitin domain-containing protein DSK2b"/>
    <property type="match status" value="1"/>
</dbReference>
<evidence type="ECO:0000313" key="4">
    <source>
        <dbReference type="EMBL" id="KAK6946528.1"/>
    </source>
</evidence>
<dbReference type="CDD" id="cd14399">
    <property type="entry name" value="UBA_PLICs"/>
    <property type="match status" value="1"/>
</dbReference>
<dbReference type="FunFam" id="1.10.260.100:FF:000005">
    <property type="entry name" value="Ubiquitin domain-containing protein DSK2b"/>
    <property type="match status" value="1"/>
</dbReference>
<evidence type="ECO:0000259" key="3">
    <source>
        <dbReference type="PROSITE" id="PS50053"/>
    </source>
</evidence>
<gene>
    <name evidence="4" type="ORF">RJ641_014072</name>
</gene>
<evidence type="ECO:0000259" key="2">
    <source>
        <dbReference type="PROSITE" id="PS50030"/>
    </source>
</evidence>
<keyword evidence="5" id="KW-1185">Reference proteome</keyword>
<protein>
    <submittedName>
        <fullName evidence="4">Ubiquitin-associated domain</fullName>
    </submittedName>
</protein>
<dbReference type="PROSITE" id="PS50053">
    <property type="entry name" value="UBIQUITIN_2"/>
    <property type="match status" value="1"/>
</dbReference>
<dbReference type="CDD" id="cd16106">
    <property type="entry name" value="Ubl_Dsk2p_like"/>
    <property type="match status" value="1"/>
</dbReference>
<dbReference type="Gene3D" id="1.10.8.10">
    <property type="entry name" value="DNA helicase RuvA subunit, C-terminal domain"/>
    <property type="match status" value="1"/>
</dbReference>
<dbReference type="InterPro" id="IPR000626">
    <property type="entry name" value="Ubiquitin-like_dom"/>
</dbReference>
<dbReference type="InterPro" id="IPR019956">
    <property type="entry name" value="Ubiquitin_dom"/>
</dbReference>
<organism evidence="4 5">
    <name type="scientific">Dillenia turbinata</name>
    <dbReference type="NCBI Taxonomy" id="194707"/>
    <lineage>
        <taxon>Eukaryota</taxon>
        <taxon>Viridiplantae</taxon>
        <taxon>Streptophyta</taxon>
        <taxon>Embryophyta</taxon>
        <taxon>Tracheophyta</taxon>
        <taxon>Spermatophyta</taxon>
        <taxon>Magnoliopsida</taxon>
        <taxon>eudicotyledons</taxon>
        <taxon>Gunneridae</taxon>
        <taxon>Pentapetalae</taxon>
        <taxon>Dilleniales</taxon>
        <taxon>Dilleniaceae</taxon>
        <taxon>Dillenia</taxon>
    </lineage>
</organism>
<evidence type="ECO:0000313" key="5">
    <source>
        <dbReference type="Proteomes" id="UP001370490"/>
    </source>
</evidence>
<dbReference type="GO" id="GO:0031593">
    <property type="term" value="F:polyubiquitin modification-dependent protein binding"/>
    <property type="evidence" value="ECO:0007669"/>
    <property type="project" value="TreeGrafter"/>
</dbReference>
<dbReference type="Gene3D" id="3.10.20.90">
    <property type="entry name" value="Phosphatidylinositol 3-kinase Catalytic Subunit, Chain A, domain 1"/>
    <property type="match status" value="1"/>
</dbReference>
<dbReference type="PANTHER" id="PTHR10677">
    <property type="entry name" value="UBIQUILIN"/>
    <property type="match status" value="1"/>
</dbReference>
<sequence length="562" mass="59900">SGLGFTERMGAEGDSSVACEGLEVTVQIRCSNGSKFSVRSNLDSTVGAFKAVVAQNCDVPADQQRLIYKGRILKDDQTLESYGLQADHTIHLVRGSAPPASTPTAGFASPGGTETDVGVTRGVPSNEGMGFGGAGLGASLFPGLGVNGLGGTGGSGPFGAGLPEFEQVQQQLTQNPNMMREIMNMPAIQNLMNNPDLLRGLIMSNPQMRELIDRNPELAHILNDPGILQQTLEAARNPELMREMMRNTDRAMNNIESSPEGFNMLRRMYENVQEPFLNATTMSRDSGDGLGSNPFAGLLRNQGSDQARDGDGVSNPSNAGAETTTGSTAPNSNPLPNPWGSNTGGGSQTNNPPRSNSTRDARGTSMGGLGGLTLPEMERMMNGMPDASLLNQFMQNPAVSQMVQSLLSDPQYMNQIMGLNPQVRAMMDSNPQLREVMQNPEFMRQLASPEMMQRMMSLQQSFLSQLGQRQLTGDPAQNDGGATGTPNNAGLDLLMNIFGGLVAGGFTLPNAPDVPAEELYTTQLSQLQEMGFYDTQENIRALRATAGNVHAAVERLLGNPGQ</sequence>
<dbReference type="Gene3D" id="1.10.260.100">
    <property type="match status" value="1"/>
</dbReference>
<dbReference type="Pfam" id="PF23195">
    <property type="entry name" value="UBQLN1"/>
    <property type="match status" value="2"/>
</dbReference>
<dbReference type="InterPro" id="IPR006636">
    <property type="entry name" value="STI1_HS-bd"/>
</dbReference>
<dbReference type="SUPFAM" id="SSF46934">
    <property type="entry name" value="UBA-like"/>
    <property type="match status" value="1"/>
</dbReference>
<feature type="region of interest" description="Disordered" evidence="1">
    <location>
        <begin position="280"/>
        <end position="374"/>
    </location>
</feature>
<feature type="compositionally biased region" description="Polar residues" evidence="1">
    <location>
        <begin position="314"/>
        <end position="334"/>
    </location>
</feature>
<dbReference type="FunFam" id="3.10.20.90:FF:000183">
    <property type="entry name" value="Ubiquitin domain-containing protein DSK2b"/>
    <property type="match status" value="1"/>
</dbReference>
<dbReference type="PANTHER" id="PTHR10677:SF3">
    <property type="entry name" value="FI07626P-RELATED"/>
    <property type="match status" value="1"/>
</dbReference>
<dbReference type="InterPro" id="IPR015496">
    <property type="entry name" value="Ubiquilin"/>
</dbReference>
<feature type="domain" description="UBA" evidence="2">
    <location>
        <begin position="515"/>
        <end position="559"/>
    </location>
</feature>
<dbReference type="EMBL" id="JBAMMX010000002">
    <property type="protein sequence ID" value="KAK6946528.1"/>
    <property type="molecule type" value="Genomic_DNA"/>
</dbReference>
<dbReference type="InterPro" id="IPR029071">
    <property type="entry name" value="Ubiquitin-like_domsf"/>
</dbReference>
<dbReference type="GO" id="GO:0006511">
    <property type="term" value="P:ubiquitin-dependent protein catabolic process"/>
    <property type="evidence" value="ECO:0007669"/>
    <property type="project" value="TreeGrafter"/>
</dbReference>
<dbReference type="AlphaFoldDB" id="A0AAN8WHE3"/>
<dbReference type="SMART" id="SM00213">
    <property type="entry name" value="UBQ"/>
    <property type="match status" value="1"/>
</dbReference>
<dbReference type="Proteomes" id="UP001370490">
    <property type="component" value="Unassembled WGS sequence"/>
</dbReference>
<dbReference type="Pfam" id="PF00627">
    <property type="entry name" value="UBA"/>
    <property type="match status" value="1"/>
</dbReference>
<dbReference type="PROSITE" id="PS50030">
    <property type="entry name" value="UBA"/>
    <property type="match status" value="1"/>
</dbReference>
<comment type="caution">
    <text evidence="4">The sequence shown here is derived from an EMBL/GenBank/DDBJ whole genome shotgun (WGS) entry which is preliminary data.</text>
</comment>
<dbReference type="SMART" id="SM00727">
    <property type="entry name" value="STI1"/>
    <property type="match status" value="4"/>
</dbReference>
<dbReference type="GO" id="GO:0005634">
    <property type="term" value="C:nucleus"/>
    <property type="evidence" value="ECO:0007669"/>
    <property type="project" value="UniProtKB-ARBA"/>
</dbReference>
<dbReference type="SUPFAM" id="SSF54236">
    <property type="entry name" value="Ubiquitin-like"/>
    <property type="match status" value="1"/>
</dbReference>
<dbReference type="GO" id="GO:0005829">
    <property type="term" value="C:cytosol"/>
    <property type="evidence" value="ECO:0007669"/>
    <property type="project" value="TreeGrafter"/>
</dbReference>
<feature type="domain" description="Ubiquitin-like" evidence="3">
    <location>
        <begin position="24"/>
        <end position="93"/>
    </location>
</feature>
<dbReference type="PRINTS" id="PR00348">
    <property type="entry name" value="UBIQUITIN"/>
</dbReference>
<dbReference type="Pfam" id="PF00240">
    <property type="entry name" value="ubiquitin"/>
    <property type="match status" value="1"/>
</dbReference>
<dbReference type="InterPro" id="IPR015940">
    <property type="entry name" value="UBA"/>
</dbReference>